<feature type="region of interest" description="Disordered" evidence="1">
    <location>
        <begin position="121"/>
        <end position="168"/>
    </location>
</feature>
<gene>
    <name evidence="2" type="ORF">QJ048_11665</name>
</gene>
<sequence length="168" mass="18788">MKKQSAKAPDTSDNRLADKYAGKDLPDSEKDRKEMEQEETTIDLPDVKDIPGQEHIHVPRFGEYGDTTISSKDEEGGNLFEEEEDTFNESNVSKTERKLLQKAAVQTPGDEDEAAVRAAALDRTDEEGIPLEESNLVKDRFGEDLDLPEAEEVTDEDETAEDDEAEDI</sequence>
<feature type="compositionally biased region" description="Basic and acidic residues" evidence="1">
    <location>
        <begin position="10"/>
        <end position="35"/>
    </location>
</feature>
<dbReference type="RefSeq" id="WP_282334531.1">
    <property type="nucleotide sequence ID" value="NZ_JASBRG010000007.1"/>
</dbReference>
<dbReference type="EMBL" id="JASBRG010000007">
    <property type="protein sequence ID" value="MDI3320436.1"/>
    <property type="molecule type" value="Genomic_DNA"/>
</dbReference>
<reference evidence="2 3" key="1">
    <citation type="submission" date="2023-05" db="EMBL/GenBank/DDBJ databases">
        <title>Genome sequence of Pinibacter sp. MAH-24.</title>
        <authorList>
            <person name="Huq M.A."/>
        </authorList>
    </citation>
    <scope>NUCLEOTIDE SEQUENCE [LARGE SCALE GENOMIC DNA]</scope>
    <source>
        <strain evidence="2 3">MAH-24</strain>
    </source>
</reference>
<evidence type="ECO:0000256" key="1">
    <source>
        <dbReference type="SAM" id="MobiDB-lite"/>
    </source>
</evidence>
<feature type="region of interest" description="Disordered" evidence="1">
    <location>
        <begin position="1"/>
        <end position="94"/>
    </location>
</feature>
<dbReference type="Proteomes" id="UP001226434">
    <property type="component" value="Unassembled WGS sequence"/>
</dbReference>
<proteinExistence type="predicted"/>
<protein>
    <submittedName>
        <fullName evidence="2">Uncharacterized protein</fullName>
    </submittedName>
</protein>
<organism evidence="2 3">
    <name type="scientific">Pinibacter soli</name>
    <dbReference type="NCBI Taxonomy" id="3044211"/>
    <lineage>
        <taxon>Bacteria</taxon>
        <taxon>Pseudomonadati</taxon>
        <taxon>Bacteroidota</taxon>
        <taxon>Chitinophagia</taxon>
        <taxon>Chitinophagales</taxon>
        <taxon>Chitinophagaceae</taxon>
        <taxon>Pinibacter</taxon>
    </lineage>
</organism>
<comment type="caution">
    <text evidence="2">The sequence shown here is derived from an EMBL/GenBank/DDBJ whole genome shotgun (WGS) entry which is preliminary data.</text>
</comment>
<feature type="compositionally biased region" description="Basic and acidic residues" evidence="1">
    <location>
        <begin position="45"/>
        <end position="57"/>
    </location>
</feature>
<name>A0ABT6RDF9_9BACT</name>
<evidence type="ECO:0000313" key="3">
    <source>
        <dbReference type="Proteomes" id="UP001226434"/>
    </source>
</evidence>
<feature type="compositionally biased region" description="Acidic residues" evidence="1">
    <location>
        <begin position="144"/>
        <end position="168"/>
    </location>
</feature>
<evidence type="ECO:0000313" key="2">
    <source>
        <dbReference type="EMBL" id="MDI3320436.1"/>
    </source>
</evidence>
<keyword evidence="3" id="KW-1185">Reference proteome</keyword>
<accession>A0ABT6RDF9</accession>